<evidence type="ECO:0000313" key="3">
    <source>
        <dbReference type="Proteomes" id="UP000284120"/>
    </source>
</evidence>
<dbReference type="GO" id="GO:0003677">
    <property type="term" value="F:DNA binding"/>
    <property type="evidence" value="ECO:0007669"/>
    <property type="project" value="InterPro"/>
</dbReference>
<protein>
    <submittedName>
        <fullName evidence="2">XRE family transcriptional regulator</fullName>
    </submittedName>
</protein>
<dbReference type="PROSITE" id="PS50943">
    <property type="entry name" value="HTH_CROC1"/>
    <property type="match status" value="1"/>
</dbReference>
<dbReference type="AlphaFoldDB" id="A0A443Z2G3"/>
<gene>
    <name evidence="2" type="ORF">DPV69_05190</name>
</gene>
<keyword evidence="3" id="KW-1185">Reference proteome</keyword>
<name>A0A443Z2G3_9SPHI</name>
<dbReference type="Proteomes" id="UP000284120">
    <property type="component" value="Unassembled WGS sequence"/>
</dbReference>
<evidence type="ECO:0000259" key="1">
    <source>
        <dbReference type="PROSITE" id="PS50943"/>
    </source>
</evidence>
<evidence type="ECO:0000313" key="2">
    <source>
        <dbReference type="EMBL" id="RWU10728.1"/>
    </source>
</evidence>
<dbReference type="InterPro" id="IPR010982">
    <property type="entry name" value="Lambda_DNA-bd_dom_sf"/>
</dbReference>
<sequence>MKKIIYNRIKSVLAENGKSINELAIFLKLKDTTISNWCENKSQPSLQNLDKIAFFLQIDIRELLVQTKWD</sequence>
<dbReference type="Gene3D" id="1.10.260.40">
    <property type="entry name" value="lambda repressor-like DNA-binding domains"/>
    <property type="match status" value="1"/>
</dbReference>
<dbReference type="Pfam" id="PF13443">
    <property type="entry name" value="HTH_26"/>
    <property type="match status" value="1"/>
</dbReference>
<organism evidence="2 3">
    <name type="scientific">Pedobacter chitinilyticus</name>
    <dbReference type="NCBI Taxonomy" id="2233776"/>
    <lineage>
        <taxon>Bacteria</taxon>
        <taxon>Pseudomonadati</taxon>
        <taxon>Bacteroidota</taxon>
        <taxon>Sphingobacteriia</taxon>
        <taxon>Sphingobacteriales</taxon>
        <taxon>Sphingobacteriaceae</taxon>
        <taxon>Pedobacter</taxon>
    </lineage>
</organism>
<proteinExistence type="predicted"/>
<dbReference type="CDD" id="cd00093">
    <property type="entry name" value="HTH_XRE"/>
    <property type="match status" value="1"/>
</dbReference>
<dbReference type="SMART" id="SM00530">
    <property type="entry name" value="HTH_XRE"/>
    <property type="match status" value="1"/>
</dbReference>
<dbReference type="SUPFAM" id="SSF47413">
    <property type="entry name" value="lambda repressor-like DNA-binding domains"/>
    <property type="match status" value="1"/>
</dbReference>
<dbReference type="EMBL" id="SAYW01000001">
    <property type="protein sequence ID" value="RWU10728.1"/>
    <property type="molecule type" value="Genomic_DNA"/>
</dbReference>
<reference evidence="2 3" key="1">
    <citation type="submission" date="2018-06" db="EMBL/GenBank/DDBJ databases">
        <title>Pedobacter endophyticus sp. nov., an endophytic bacterium isolated from a leaf of Triticum aestivum.</title>
        <authorList>
            <person name="Zhang L."/>
        </authorList>
    </citation>
    <scope>NUCLEOTIDE SEQUENCE [LARGE SCALE GENOMIC DNA]</scope>
    <source>
        <strain evidence="2 3">CM134L-2</strain>
    </source>
</reference>
<accession>A0A443Z2G3</accession>
<dbReference type="RefSeq" id="WP_113646582.1">
    <property type="nucleotide sequence ID" value="NZ_QMHN01000001.1"/>
</dbReference>
<dbReference type="InterPro" id="IPR001387">
    <property type="entry name" value="Cro/C1-type_HTH"/>
</dbReference>
<feature type="domain" description="HTH cro/C1-type" evidence="1">
    <location>
        <begin position="9"/>
        <end position="63"/>
    </location>
</feature>
<comment type="caution">
    <text evidence="2">The sequence shown here is derived from an EMBL/GenBank/DDBJ whole genome shotgun (WGS) entry which is preliminary data.</text>
</comment>
<dbReference type="OrthoDB" id="7865033at2"/>